<evidence type="ECO:0000256" key="4">
    <source>
        <dbReference type="ARBA" id="ARBA00023136"/>
    </source>
</evidence>
<feature type="domain" description="SusD-like N-terminal" evidence="7">
    <location>
        <begin position="48"/>
        <end position="251"/>
    </location>
</feature>
<dbReference type="Proteomes" id="UP000199138">
    <property type="component" value="Unassembled WGS sequence"/>
</dbReference>
<dbReference type="EMBL" id="FPBK01000007">
    <property type="protein sequence ID" value="SFU56369.1"/>
    <property type="molecule type" value="Genomic_DNA"/>
</dbReference>
<dbReference type="Gene3D" id="1.25.40.390">
    <property type="match status" value="1"/>
</dbReference>
<gene>
    <name evidence="8" type="ORF">SAMN05216480_107137</name>
</gene>
<dbReference type="InterPro" id="IPR011990">
    <property type="entry name" value="TPR-like_helical_dom_sf"/>
</dbReference>
<protein>
    <submittedName>
        <fullName evidence="8">Starch-binding associating with outer membrane</fullName>
    </submittedName>
</protein>
<reference evidence="8 9" key="1">
    <citation type="submission" date="2016-10" db="EMBL/GenBank/DDBJ databases">
        <authorList>
            <person name="de Groot N.N."/>
        </authorList>
    </citation>
    <scope>NUCLEOTIDE SEQUENCE [LARGE SCALE GENOMIC DNA]</scope>
    <source>
        <strain evidence="8 9">CGMCC 1.12333</strain>
    </source>
</reference>
<dbReference type="SUPFAM" id="SSF48452">
    <property type="entry name" value="TPR-like"/>
    <property type="match status" value="1"/>
</dbReference>
<evidence type="ECO:0000259" key="7">
    <source>
        <dbReference type="Pfam" id="PF14322"/>
    </source>
</evidence>
<keyword evidence="5" id="KW-0998">Cell outer membrane</keyword>
<dbReference type="STRING" id="1224947.SAMN05216480_107137"/>
<dbReference type="CDD" id="cd08977">
    <property type="entry name" value="SusD"/>
    <property type="match status" value="1"/>
</dbReference>
<evidence type="ECO:0000313" key="8">
    <source>
        <dbReference type="EMBL" id="SFU56369.1"/>
    </source>
</evidence>
<dbReference type="AlphaFoldDB" id="A0A1I7H6U1"/>
<sequence length="518" mass="58295">MIIIFIQLHKVSHLERPLDFNFKQLQMKRKILYITFIACTLMCGCSDDFLDKQPLDTINTANYPKTAEELISVVNGAYQPLQWPKLYNLRMWSTDIVAGNSIVGAGGGTDGIETQNLSNFVTQPDNAGVLDLWRGPWPGILMTNIVLETAPNLTIDEDIRDRSMGEAYFLRAHYYFILARFFGDVPLVITPVHSDDDLLPARTSVDQVYQQIISDLLMATELLPTKNSYAAQDVGRASKGAAYGLLAKVYLTLGDYQEAVNAATMVESLGYALNADYSMNFSVDNENSQESIFEVQYASDGGYDFWSNENQASWTSPFMGPRGSNFVGGAYGWNQPTEEFINQYETGDLRKQVTVLYQGCPSFDSKEYQAEYSYTGYNVRKFLVPLSAIPSYDNSPLNFPILRYADVILIKAEALNELGDTSLAYPYVNMIRNRAGLSDLSVGLSQSDFRKAVLKERRLELAFEGQRWFDLIRVQEGQYGLDFLHSIGKSNASEKHLLFPIPQIELDRNPNLTQNPGY</sequence>
<dbReference type="Pfam" id="PF14322">
    <property type="entry name" value="SusD-like_3"/>
    <property type="match status" value="1"/>
</dbReference>
<evidence type="ECO:0000256" key="1">
    <source>
        <dbReference type="ARBA" id="ARBA00004442"/>
    </source>
</evidence>
<dbReference type="InterPro" id="IPR012944">
    <property type="entry name" value="SusD_RagB_dom"/>
</dbReference>
<comment type="subcellular location">
    <subcellularLocation>
        <location evidence="1">Cell outer membrane</location>
    </subcellularLocation>
</comment>
<evidence type="ECO:0000256" key="2">
    <source>
        <dbReference type="ARBA" id="ARBA00006275"/>
    </source>
</evidence>
<dbReference type="InterPro" id="IPR033985">
    <property type="entry name" value="SusD-like_N"/>
</dbReference>
<dbReference type="Pfam" id="PF07980">
    <property type="entry name" value="SusD_RagB"/>
    <property type="match status" value="1"/>
</dbReference>
<evidence type="ECO:0000313" key="9">
    <source>
        <dbReference type="Proteomes" id="UP000199138"/>
    </source>
</evidence>
<evidence type="ECO:0000256" key="3">
    <source>
        <dbReference type="ARBA" id="ARBA00022729"/>
    </source>
</evidence>
<accession>A0A1I7H6U1</accession>
<evidence type="ECO:0000259" key="6">
    <source>
        <dbReference type="Pfam" id="PF07980"/>
    </source>
</evidence>
<keyword evidence="9" id="KW-1185">Reference proteome</keyword>
<dbReference type="GO" id="GO:0009279">
    <property type="term" value="C:cell outer membrane"/>
    <property type="evidence" value="ECO:0007669"/>
    <property type="project" value="UniProtKB-SubCell"/>
</dbReference>
<name>A0A1I7H6U1_9FLAO</name>
<keyword evidence="3" id="KW-0732">Signal</keyword>
<proteinExistence type="inferred from homology"/>
<keyword evidence="4" id="KW-0472">Membrane</keyword>
<comment type="similarity">
    <text evidence="2">Belongs to the SusD family.</text>
</comment>
<feature type="domain" description="RagB/SusD" evidence="6">
    <location>
        <begin position="336"/>
        <end position="518"/>
    </location>
</feature>
<evidence type="ECO:0000256" key="5">
    <source>
        <dbReference type="ARBA" id="ARBA00023237"/>
    </source>
</evidence>
<organism evidence="8 9">
    <name type="scientific">Pustulibacterium marinum</name>
    <dbReference type="NCBI Taxonomy" id="1224947"/>
    <lineage>
        <taxon>Bacteria</taxon>
        <taxon>Pseudomonadati</taxon>
        <taxon>Bacteroidota</taxon>
        <taxon>Flavobacteriia</taxon>
        <taxon>Flavobacteriales</taxon>
        <taxon>Flavobacteriaceae</taxon>
        <taxon>Pustulibacterium</taxon>
    </lineage>
</organism>